<name>A0A9D4Z0W1_CHLVU</name>
<dbReference type="Pfam" id="PF17184">
    <property type="entry name" value="Rit1_C"/>
    <property type="match status" value="1"/>
</dbReference>
<dbReference type="InterPro" id="IPR029021">
    <property type="entry name" value="Prot-tyrosine_phosphatase-like"/>
</dbReference>
<proteinExistence type="predicted"/>
<dbReference type="InterPro" id="IPR033449">
    <property type="entry name" value="Rit1_N"/>
</dbReference>
<dbReference type="InterPro" id="IPR033421">
    <property type="entry name" value="Rit1_DUSP-like"/>
</dbReference>
<feature type="domain" description="Rit1 N-terminal" evidence="3">
    <location>
        <begin position="20"/>
        <end position="334"/>
    </location>
</feature>
<accession>A0A9D4Z0W1</accession>
<dbReference type="Pfam" id="PF04179">
    <property type="entry name" value="Init_tRNA_PT"/>
    <property type="match status" value="1"/>
</dbReference>
<evidence type="ECO:0000256" key="1">
    <source>
        <dbReference type="SAM" id="MobiDB-lite"/>
    </source>
</evidence>
<evidence type="ECO:0000313" key="5">
    <source>
        <dbReference type="Proteomes" id="UP001055712"/>
    </source>
</evidence>
<keyword evidence="5" id="KW-1185">Reference proteome</keyword>
<dbReference type="GO" id="GO:0005737">
    <property type="term" value="C:cytoplasm"/>
    <property type="evidence" value="ECO:0007669"/>
    <property type="project" value="TreeGrafter"/>
</dbReference>
<evidence type="ECO:0000259" key="2">
    <source>
        <dbReference type="Pfam" id="PF04179"/>
    </source>
</evidence>
<comment type="caution">
    <text evidence="4">The sequence shown here is derived from an EMBL/GenBank/DDBJ whole genome shotgun (WGS) entry which is preliminary data.</text>
</comment>
<reference evidence="4" key="1">
    <citation type="journal article" date="2019" name="Plant J.">
        <title>Chlorella vulgaris genome assembly and annotation reveals the molecular basis for metabolic acclimation to high light conditions.</title>
        <authorList>
            <person name="Cecchin M."/>
            <person name="Marcolungo L."/>
            <person name="Rossato M."/>
            <person name="Girolomoni L."/>
            <person name="Cosentino E."/>
            <person name="Cuine S."/>
            <person name="Li-Beisson Y."/>
            <person name="Delledonne M."/>
            <person name="Ballottari M."/>
        </authorList>
    </citation>
    <scope>NUCLEOTIDE SEQUENCE</scope>
    <source>
        <strain evidence="4">211/11P</strain>
    </source>
</reference>
<dbReference type="Proteomes" id="UP001055712">
    <property type="component" value="Unassembled WGS sequence"/>
</dbReference>
<dbReference type="PANTHER" id="PTHR31811:SF0">
    <property type="entry name" value="TRNA A64-2'-O-RIBOSYLPHOSPHATE TRANSFERASE"/>
    <property type="match status" value="1"/>
</dbReference>
<dbReference type="GO" id="GO:0019988">
    <property type="term" value="P:charged-tRNA amino acid modification"/>
    <property type="evidence" value="ECO:0007669"/>
    <property type="project" value="InterPro"/>
</dbReference>
<dbReference type="EMBL" id="SIDB01000002">
    <property type="protein sequence ID" value="KAI3436605.1"/>
    <property type="molecule type" value="Genomic_DNA"/>
</dbReference>
<dbReference type="OrthoDB" id="45256at2759"/>
<feature type="region of interest" description="Disordered" evidence="1">
    <location>
        <begin position="484"/>
        <end position="519"/>
    </location>
</feature>
<dbReference type="AlphaFoldDB" id="A0A9D4Z0W1"/>
<feature type="region of interest" description="Disordered" evidence="1">
    <location>
        <begin position="338"/>
        <end position="367"/>
    </location>
</feature>
<dbReference type="GO" id="GO:0043399">
    <property type="term" value="F:tRNA adenosine(64)-2'-O-ribosylphosphate transferase activity"/>
    <property type="evidence" value="ECO:0007669"/>
    <property type="project" value="InterPro"/>
</dbReference>
<organism evidence="4 5">
    <name type="scientific">Chlorella vulgaris</name>
    <name type="common">Green alga</name>
    <dbReference type="NCBI Taxonomy" id="3077"/>
    <lineage>
        <taxon>Eukaryota</taxon>
        <taxon>Viridiplantae</taxon>
        <taxon>Chlorophyta</taxon>
        <taxon>core chlorophytes</taxon>
        <taxon>Trebouxiophyceae</taxon>
        <taxon>Chlorellales</taxon>
        <taxon>Chlorellaceae</taxon>
        <taxon>Chlorella clade</taxon>
        <taxon>Chlorella</taxon>
    </lineage>
</organism>
<sequence length="684" mass="72032">METLLGLNQVPTLNAVLRALKKEEASLYSCVCSIADDARFVEQVAALYPSLPLFPNLRCGVWYVRPPLGDTCYFKSTDGHNGNWSFSTVRLNLNLAEAAAASGGCLIVDATKRGKRFPDAMSKTVPMWAAVLNRAVHRLRGGLSPSTSLAGPTVAAGTAAAGGAPPVQGAASAVPEWDCEVHLPPWVSENEANNIRQRLDGWVELLLQVGANLSVLLDTLHKPLRCMWVSQDSRIWEDSVAPPSSLPFTPIILIGASATTARQRRCLTLPADQPNRGGGSGDSLSGTYTYSYFPGAADDEESWACGLTAAMMWRHLPSLLAAGPSGIEAEVYRLLEQEEEQQQAEQQAEQQSEVKEAPPASRHNGSAACSYAAGTAKRLGGASLAAAACADADQAVKRAAAAAAAAAAANLSRLALAEQGREPPRHQLLPAGCVAPQQAAVQRLGPGIFLLGSTGLALSGVAAAAAPTVWQYVDAVLHMGTLPVPGMQHEPQAAEPRRPPQEQQQLGHEAATSGTGNGTTDPTGACRICCLPVRSSKQERHSLQRQLLRALRFAEAQLRQGKRLLVCCDTGLDASVCTAVACLLAFFRLEEQPGCGGGSSSSGMTPIWVGPAGADAGQGPAQQQLPPVLGRAAFSKLAVRQHLAAVSAHYPVGRPMADSLRQVYNFFLLQMGQGSLLRVEAPPT</sequence>
<feature type="domain" description="Rit1 DUSP-like" evidence="2">
    <location>
        <begin position="528"/>
        <end position="666"/>
    </location>
</feature>
<evidence type="ECO:0000313" key="4">
    <source>
        <dbReference type="EMBL" id="KAI3436605.1"/>
    </source>
</evidence>
<gene>
    <name evidence="4" type="ORF">D9Q98_006022</name>
</gene>
<evidence type="ECO:0008006" key="6">
    <source>
        <dbReference type="Google" id="ProtNLM"/>
    </source>
</evidence>
<protein>
    <recommendedName>
        <fullName evidence="6">Initiator tRNA phosphoribosyl transferase</fullName>
    </recommendedName>
</protein>
<evidence type="ECO:0000259" key="3">
    <source>
        <dbReference type="Pfam" id="PF17184"/>
    </source>
</evidence>
<dbReference type="PANTHER" id="PTHR31811">
    <property type="entry name" value="TRNA A64-2'-O-RIBOSYLPHOSPHATE TRANSFERASE"/>
    <property type="match status" value="1"/>
</dbReference>
<reference evidence="4" key="2">
    <citation type="submission" date="2020-11" db="EMBL/GenBank/DDBJ databases">
        <authorList>
            <person name="Cecchin M."/>
            <person name="Marcolungo L."/>
            <person name="Rossato M."/>
            <person name="Girolomoni L."/>
            <person name="Cosentino E."/>
            <person name="Cuine S."/>
            <person name="Li-Beisson Y."/>
            <person name="Delledonne M."/>
            <person name="Ballottari M."/>
        </authorList>
    </citation>
    <scope>NUCLEOTIDE SEQUENCE</scope>
    <source>
        <strain evidence="4">211/11P</strain>
        <tissue evidence="4">Whole cell</tissue>
    </source>
</reference>
<dbReference type="InterPro" id="IPR007306">
    <property type="entry name" value="Rit1"/>
</dbReference>
<dbReference type="Gene3D" id="3.90.190.10">
    <property type="entry name" value="Protein tyrosine phosphatase superfamily"/>
    <property type="match status" value="1"/>
</dbReference>